<gene>
    <name evidence="4" type="primary">rep</name>
</gene>
<feature type="compositionally biased region" description="Low complexity" evidence="3">
    <location>
        <begin position="428"/>
        <end position="443"/>
    </location>
</feature>
<evidence type="ECO:0000256" key="2">
    <source>
        <dbReference type="ARBA" id="ARBA00022705"/>
    </source>
</evidence>
<dbReference type="AlphaFoldDB" id="Q9RIQ0"/>
<comment type="similarity">
    <text evidence="1">Belongs to the Gram-positive plasmids replication protein type 1 family.</text>
</comment>
<dbReference type="InterPro" id="IPR000989">
    <property type="entry name" value="Rep"/>
</dbReference>
<feature type="region of interest" description="Disordered" evidence="3">
    <location>
        <begin position="413"/>
        <end position="448"/>
    </location>
</feature>
<keyword evidence="2" id="KW-0235">DNA replication</keyword>
<sequence length="476" mass="51891">MTTDKALSRCGRYALGGGVTPKVTPGGTAYLAGLATCGKVHICPCCGAKIRSARTVELQAAGTAWEDIGGINGPKIRPARAAWKKDINDRTAEDWAAIEEADGLQAGGLGMLTLTMRHYSRHTLAELVTQQRDAWKKALGQNAGRDWRKAKKDYGVVGFVRAWEVTYGEANGWHPHWHVLVFFDKPLTPEQGDALEEVIYEAWSTALQDVGAYLPDREHGVRLDLSGHGEGGPRARYLMKYQDGKAAWTTAAEMTRTDTKAGRDGHRTPFEIARVLLTEDAADDDRAQTVRLWQEYETAARGMRALYWSNGLRKRLAALVELDTRTDGEIAAEERQGEALAVILADPWHQHIARRKGRSLQLLKAAEKGGQDKVRALVESWGLVWGRDVLPPPPVDLEAAEQRAEELLDRRGVEGADRQRKAHRVAKKSAVPAARKASAAAKTKAPKKAAAHCTECGGALDSRLAGASGAGRHIGC</sequence>
<dbReference type="Pfam" id="PF01446">
    <property type="entry name" value="Rep_1"/>
    <property type="match status" value="1"/>
</dbReference>
<accession>Q9RIQ0</accession>
<name>Q9RIQ0_9ACTN</name>
<evidence type="ECO:0000256" key="3">
    <source>
        <dbReference type="SAM" id="MobiDB-lite"/>
    </source>
</evidence>
<dbReference type="GO" id="GO:0003677">
    <property type="term" value="F:DNA binding"/>
    <property type="evidence" value="ECO:0007669"/>
    <property type="project" value="InterPro"/>
</dbReference>
<keyword evidence="4" id="KW-0614">Plasmid</keyword>
<protein>
    <submittedName>
        <fullName evidence="4">Replication protein</fullName>
    </submittedName>
</protein>
<evidence type="ECO:0000313" key="4">
    <source>
        <dbReference type="EMBL" id="CAB62261.1"/>
    </source>
</evidence>
<proteinExistence type="inferred from homology"/>
<evidence type="ECO:0000256" key="1">
    <source>
        <dbReference type="ARBA" id="ARBA00008909"/>
    </source>
</evidence>
<organism evidence="4">
    <name type="scientific">Streptomyces natalensis</name>
    <dbReference type="NCBI Taxonomy" id="68242"/>
    <lineage>
        <taxon>Bacteria</taxon>
        <taxon>Bacillati</taxon>
        <taxon>Actinomycetota</taxon>
        <taxon>Actinomycetes</taxon>
        <taxon>Kitasatosporales</taxon>
        <taxon>Streptomycetaceae</taxon>
        <taxon>Streptomyces</taxon>
    </lineage>
</organism>
<dbReference type="GO" id="GO:0006260">
    <property type="term" value="P:DNA replication"/>
    <property type="evidence" value="ECO:0007669"/>
    <property type="project" value="UniProtKB-KW"/>
</dbReference>
<dbReference type="EMBL" id="AJ243257">
    <property type="protein sequence ID" value="CAB62261.1"/>
    <property type="molecule type" value="Genomic_DNA"/>
</dbReference>
<reference evidence="4" key="1">
    <citation type="submission" date="1999-06" db="EMBL/GenBank/DDBJ databases">
        <title>Complete nucleotide sequence and characterization of pSNA1 from the Pimaricin-producing Streptomyces natalensis that replicates by a rolling circle mechanism.</title>
        <authorList>
            <person name="Mendes M.V."/>
            <person name="Aparicio J.F."/>
            <person name="Martin J.F."/>
        </authorList>
    </citation>
    <scope>NUCLEOTIDE SEQUENCE [LARGE SCALE GENOMIC DNA]</scope>
    <source>
        <plasmid evidence="4">pSNA1</plasmid>
    </source>
</reference>
<geneLocation type="plasmid" evidence="4">
    <name>pSNA1</name>
</geneLocation>